<dbReference type="EMBL" id="JABWDY010017314">
    <property type="protein sequence ID" value="KAF5195440.1"/>
    <property type="molecule type" value="Genomic_DNA"/>
</dbReference>
<dbReference type="Pfam" id="PF14215">
    <property type="entry name" value="bHLH-MYC_N"/>
    <property type="match status" value="1"/>
</dbReference>
<dbReference type="AlphaFoldDB" id="A0A7J6WFR8"/>
<dbReference type="Proteomes" id="UP000554482">
    <property type="component" value="Unassembled WGS sequence"/>
</dbReference>
<comment type="caution">
    <text evidence="6">The sequence shown here is derived from an EMBL/GenBank/DDBJ whole genome shotgun (WGS) entry which is preliminary data.</text>
</comment>
<keyword evidence="2" id="KW-0010">Activator</keyword>
<evidence type="ECO:0000259" key="5">
    <source>
        <dbReference type="Pfam" id="PF14215"/>
    </source>
</evidence>
<dbReference type="OrthoDB" id="690068at2759"/>
<dbReference type="PANTHER" id="PTHR46266">
    <property type="entry name" value="TRANSCRIPTION FACTOR TT8"/>
    <property type="match status" value="1"/>
</dbReference>
<sequence>MAVVLGNQLGKLLAASVTRSIQWSYAIFWSPSTKQEEGKTFGRSLLAKSASIQTVVCFAVSGGVVELGVTNMVMEDLNLLQQMKSFFLDFQKHSCAEKFISSPPSDEDDESLACDSDHHDADNTQKNMKSGLRSVSDTCYPRT</sequence>
<keyword evidence="6" id="KW-0238">DNA-binding</keyword>
<keyword evidence="3" id="KW-0804">Transcription</keyword>
<accession>A0A7J6WFR8</accession>
<dbReference type="GO" id="GO:0003677">
    <property type="term" value="F:DNA binding"/>
    <property type="evidence" value="ECO:0007669"/>
    <property type="project" value="UniProtKB-KW"/>
</dbReference>
<dbReference type="PANTHER" id="PTHR46266:SF3">
    <property type="entry name" value="TRANSCRIPTION FACTOR EGL1"/>
    <property type="match status" value="1"/>
</dbReference>
<evidence type="ECO:0000313" key="7">
    <source>
        <dbReference type="Proteomes" id="UP000554482"/>
    </source>
</evidence>
<feature type="compositionally biased region" description="Polar residues" evidence="4">
    <location>
        <begin position="124"/>
        <end position="137"/>
    </location>
</feature>
<protein>
    <submittedName>
        <fullName evidence="6">Basic helix-loop-helix (BHLH) DNA-binding superfamily protein</fullName>
    </submittedName>
</protein>
<feature type="region of interest" description="Disordered" evidence="4">
    <location>
        <begin position="101"/>
        <end position="143"/>
    </location>
</feature>
<keyword evidence="1" id="KW-0805">Transcription regulation</keyword>
<evidence type="ECO:0000256" key="2">
    <source>
        <dbReference type="ARBA" id="ARBA00023159"/>
    </source>
</evidence>
<evidence type="ECO:0000313" key="6">
    <source>
        <dbReference type="EMBL" id="KAF5195440.1"/>
    </source>
</evidence>
<organism evidence="6 7">
    <name type="scientific">Thalictrum thalictroides</name>
    <name type="common">Rue-anemone</name>
    <name type="synonym">Anemone thalictroides</name>
    <dbReference type="NCBI Taxonomy" id="46969"/>
    <lineage>
        <taxon>Eukaryota</taxon>
        <taxon>Viridiplantae</taxon>
        <taxon>Streptophyta</taxon>
        <taxon>Embryophyta</taxon>
        <taxon>Tracheophyta</taxon>
        <taxon>Spermatophyta</taxon>
        <taxon>Magnoliopsida</taxon>
        <taxon>Ranunculales</taxon>
        <taxon>Ranunculaceae</taxon>
        <taxon>Thalictroideae</taxon>
        <taxon>Thalictrum</taxon>
    </lineage>
</organism>
<evidence type="ECO:0000256" key="3">
    <source>
        <dbReference type="ARBA" id="ARBA00023163"/>
    </source>
</evidence>
<evidence type="ECO:0000256" key="4">
    <source>
        <dbReference type="SAM" id="MobiDB-lite"/>
    </source>
</evidence>
<reference evidence="6 7" key="1">
    <citation type="submission" date="2020-06" db="EMBL/GenBank/DDBJ databases">
        <title>Transcriptomic and genomic resources for Thalictrum thalictroides and T. hernandezii: Facilitating candidate gene discovery in an emerging model plant lineage.</title>
        <authorList>
            <person name="Arias T."/>
            <person name="Riano-Pachon D.M."/>
            <person name="Di Stilio V.S."/>
        </authorList>
    </citation>
    <scope>NUCLEOTIDE SEQUENCE [LARGE SCALE GENOMIC DNA]</scope>
    <source>
        <strain evidence="7">cv. WT478/WT964</strain>
        <tissue evidence="6">Leaves</tissue>
    </source>
</reference>
<evidence type="ECO:0000256" key="1">
    <source>
        <dbReference type="ARBA" id="ARBA00023015"/>
    </source>
</evidence>
<proteinExistence type="predicted"/>
<gene>
    <name evidence="6" type="ORF">FRX31_014972</name>
</gene>
<name>A0A7J6WFR8_THATH</name>
<keyword evidence="7" id="KW-1185">Reference proteome</keyword>
<feature type="domain" description="Transcription factor MYC/MYB N-terminal" evidence="5">
    <location>
        <begin position="35"/>
        <end position="87"/>
    </location>
</feature>
<dbReference type="InterPro" id="IPR025610">
    <property type="entry name" value="MYC/MYB_N"/>
</dbReference>